<evidence type="ECO:0000313" key="2">
    <source>
        <dbReference type="EMBL" id="OGE08816.1"/>
    </source>
</evidence>
<proteinExistence type="predicted"/>
<keyword evidence="1" id="KW-0472">Membrane</keyword>
<dbReference type="AlphaFoldDB" id="A0A1F5HXJ8"/>
<evidence type="ECO:0000256" key="1">
    <source>
        <dbReference type="SAM" id="Phobius"/>
    </source>
</evidence>
<feature type="transmembrane region" description="Helical" evidence="1">
    <location>
        <begin position="7"/>
        <end position="27"/>
    </location>
</feature>
<accession>A0A1F5HXJ8</accession>
<comment type="caution">
    <text evidence="2">The sequence shown here is derived from an EMBL/GenBank/DDBJ whole genome shotgun (WGS) entry which is preliminary data.</text>
</comment>
<dbReference type="EMBL" id="MFBS01000031">
    <property type="protein sequence ID" value="OGE08816.1"/>
    <property type="molecule type" value="Genomic_DNA"/>
</dbReference>
<sequence>MSTLKIVLISLASIPITIILNSAWVFLFPSHSLADVPRLFFFPIFEIPAVFVLVFLTLSVANKKISKIFLVLYLLTAMIVFYVLFMMR</sequence>
<name>A0A1F5HXJ8_9BACT</name>
<keyword evidence="1" id="KW-1133">Transmembrane helix</keyword>
<evidence type="ECO:0000313" key="3">
    <source>
        <dbReference type="Proteomes" id="UP000179227"/>
    </source>
</evidence>
<feature type="transmembrane region" description="Helical" evidence="1">
    <location>
        <begin position="68"/>
        <end position="87"/>
    </location>
</feature>
<feature type="transmembrane region" description="Helical" evidence="1">
    <location>
        <begin position="39"/>
        <end position="61"/>
    </location>
</feature>
<reference evidence="2 3" key="1">
    <citation type="journal article" date="2016" name="Nat. Commun.">
        <title>Thousands of microbial genomes shed light on interconnected biogeochemical processes in an aquifer system.</title>
        <authorList>
            <person name="Anantharaman K."/>
            <person name="Brown C.T."/>
            <person name="Hug L.A."/>
            <person name="Sharon I."/>
            <person name="Castelle C.J."/>
            <person name="Probst A.J."/>
            <person name="Thomas B.C."/>
            <person name="Singh A."/>
            <person name="Wilkins M.J."/>
            <person name="Karaoz U."/>
            <person name="Brodie E.L."/>
            <person name="Williams K.H."/>
            <person name="Hubbard S.S."/>
            <person name="Banfield J.F."/>
        </authorList>
    </citation>
    <scope>NUCLEOTIDE SEQUENCE [LARGE SCALE GENOMIC DNA]</scope>
</reference>
<dbReference type="STRING" id="1797729.A3A60_02840"/>
<keyword evidence="1" id="KW-0812">Transmembrane</keyword>
<protein>
    <submittedName>
        <fullName evidence="2">Uncharacterized protein</fullName>
    </submittedName>
</protein>
<organism evidence="2 3">
    <name type="scientific">Candidatus Curtissbacteria bacterium RIFCSPLOWO2_01_FULL_42_26</name>
    <dbReference type="NCBI Taxonomy" id="1797729"/>
    <lineage>
        <taxon>Bacteria</taxon>
        <taxon>Candidatus Curtissiibacteriota</taxon>
    </lineage>
</organism>
<dbReference type="Proteomes" id="UP000179227">
    <property type="component" value="Unassembled WGS sequence"/>
</dbReference>
<gene>
    <name evidence="2" type="ORF">A3A60_02840</name>
</gene>